<comment type="catalytic activity">
    <reaction evidence="1">
        <text>ATP + protein L-histidine = ADP + protein N-phospho-L-histidine.</text>
        <dbReference type="EC" id="2.7.13.3"/>
    </reaction>
</comment>
<dbReference type="CDD" id="cd16922">
    <property type="entry name" value="HATPase_EvgS-ArcB-TorS-like"/>
    <property type="match status" value="1"/>
</dbReference>
<dbReference type="PROSITE" id="PS50109">
    <property type="entry name" value="HIS_KIN"/>
    <property type="match status" value="1"/>
</dbReference>
<dbReference type="CDD" id="cd00130">
    <property type="entry name" value="PAS"/>
    <property type="match status" value="3"/>
</dbReference>
<dbReference type="InterPro" id="IPR005467">
    <property type="entry name" value="His_kinase_dom"/>
</dbReference>
<dbReference type="Pfam" id="PF13426">
    <property type="entry name" value="PAS_9"/>
    <property type="match status" value="2"/>
</dbReference>
<dbReference type="InterPro" id="IPR000014">
    <property type="entry name" value="PAS"/>
</dbReference>
<evidence type="ECO:0000259" key="16">
    <source>
        <dbReference type="PROSITE" id="PS50110"/>
    </source>
</evidence>
<dbReference type="PROSITE" id="PS50112">
    <property type="entry name" value="PAS"/>
    <property type="match status" value="3"/>
</dbReference>
<dbReference type="GO" id="GO:0005524">
    <property type="term" value="F:ATP binding"/>
    <property type="evidence" value="ECO:0007669"/>
    <property type="project" value="UniProtKB-KW"/>
</dbReference>
<feature type="modified residue" description="4-aspartylphosphate" evidence="13">
    <location>
        <position position="769"/>
    </location>
</feature>
<dbReference type="NCBIfam" id="TIGR00229">
    <property type="entry name" value="sensory_box"/>
    <property type="match status" value="3"/>
</dbReference>
<dbReference type="InterPro" id="IPR003661">
    <property type="entry name" value="HisK_dim/P_dom"/>
</dbReference>
<feature type="domain" description="Response regulatory" evidence="16">
    <location>
        <begin position="720"/>
        <end position="838"/>
    </location>
</feature>
<dbReference type="FunFam" id="1.10.287.130:FF:000002">
    <property type="entry name" value="Two-component osmosensing histidine kinase"/>
    <property type="match status" value="1"/>
</dbReference>
<dbReference type="Pfam" id="PF00512">
    <property type="entry name" value="HisKA"/>
    <property type="match status" value="1"/>
</dbReference>
<evidence type="ECO:0000256" key="1">
    <source>
        <dbReference type="ARBA" id="ARBA00000085"/>
    </source>
</evidence>
<name>A0A949TSF7_9CLOT</name>
<keyword evidence="8" id="KW-0067">ATP-binding</keyword>
<evidence type="ECO:0000256" key="12">
    <source>
        <dbReference type="ARBA" id="ARBA00074306"/>
    </source>
</evidence>
<evidence type="ECO:0000256" key="7">
    <source>
        <dbReference type="ARBA" id="ARBA00022777"/>
    </source>
</evidence>
<feature type="domain" description="PAS" evidence="17">
    <location>
        <begin position="59"/>
        <end position="129"/>
    </location>
</feature>
<reference evidence="19" key="1">
    <citation type="submission" date="2020-12" db="EMBL/GenBank/DDBJ databases">
        <title>Clostridium thailandense sp. nov., a novel acetogenic bacterium isolated from peat land soil in Thailand.</title>
        <authorList>
            <person name="Chaikitkaew S."/>
            <person name="Birkeland N.K."/>
        </authorList>
    </citation>
    <scope>NUCLEOTIDE SEQUENCE</scope>
    <source>
        <strain evidence="19">PL3</strain>
    </source>
</reference>
<dbReference type="InterPro" id="IPR001789">
    <property type="entry name" value="Sig_transdc_resp-reg_receiver"/>
</dbReference>
<dbReference type="PROSITE" id="PS50110">
    <property type="entry name" value="RESPONSE_REGULATORY"/>
    <property type="match status" value="1"/>
</dbReference>
<protein>
    <recommendedName>
        <fullName evidence="12">Circadian input-output histidine kinase CikA</fullName>
        <ecNumber evidence="3">2.7.13.3</ecNumber>
    </recommendedName>
    <alternativeName>
        <fullName evidence="11">Sensory/regulatory protein RpfC</fullName>
    </alternativeName>
</protein>
<dbReference type="InterPro" id="IPR000700">
    <property type="entry name" value="PAS-assoc_C"/>
</dbReference>
<dbReference type="EMBL" id="JAEEGC010000088">
    <property type="protein sequence ID" value="MBV7274527.1"/>
    <property type="molecule type" value="Genomic_DNA"/>
</dbReference>
<dbReference type="CDD" id="cd17546">
    <property type="entry name" value="REC_hyHK_CKI1_RcsC-like"/>
    <property type="match status" value="1"/>
</dbReference>
<feature type="coiled-coil region" evidence="14">
    <location>
        <begin position="423"/>
        <end position="474"/>
    </location>
</feature>
<keyword evidence="6" id="KW-0547">Nucleotide-binding</keyword>
<dbReference type="SMART" id="SM00091">
    <property type="entry name" value="PAS"/>
    <property type="match status" value="3"/>
</dbReference>
<dbReference type="SMART" id="SM00448">
    <property type="entry name" value="REC"/>
    <property type="match status" value="1"/>
</dbReference>
<dbReference type="EC" id="2.7.13.3" evidence="3"/>
<sequence length="838" mass="96344">MHSLIINYKKNLYSEEFKCFDESIVINNRYYSVNLSSYGQCGIICILSDNTHYVENDKKLREYKYLMNNANDIILLLSESGEILAANKKAIETYGYTRQELLSKSVFDLRCTNKKEFVKRQLNKAIKDETEFYTEHYRKDGTSFQAEVRTIDIEIDDDKAFFSIIRNVSNRIKREEELRFLASIVENSEDAIIGQTLKGYITSWNSGAKRLYGYTKEEALGKHISLIIPQEKAEDLSEIIDCINSEIKIENYETVRITKDDKLVDVSITISPIYGLNGKLVGASSIERDITEKVKLTNNLRASQETYKLLYSSMSQGMALHEIIIDNDGQPIDYRFLDINDSYEKITGLKRKDIIGKTVLELLPEIEKYWINQFGNVALTGMPKHFENYTKVFHRYFDVYAFSPKIGQFAVLATDTTETRKKERELKEKYEELSAVYEELTATEEELRNNYSELEEAKEAADKANLAKSQFLANMSHEIRTPMNGITGVIYLLGLTELDDTQKEYIGILEHSSGVLLDVINSILDISKIEAGKFELSVKPFNLRRTLERTIKQLSIACKTKNLEISCYIDRFIQHDVIGDELRLTQVLVNLINNAVKFTEKGRITFKVKKLSQTNENIYLQFSLEDTGIGIKDEFRNDIFKKFVQQDMSYTKKYYGTGLGLAISKELVKMMNGKIWFESKCDNGSIFYFTVELLLDVNEPINSSNEELGDLEFYLNNNKRILVVEDNEINMKIAGGMIKELGYEFLSAHNGKEALQVLQNEVVDIVFMDIQMPELNGYEATQMIRKMEINEKGHIPIVAMTAYAMVGDRELCLDGGMDDYIAKPFSIDDLKNVIKKYL</sequence>
<evidence type="ECO:0000259" key="17">
    <source>
        <dbReference type="PROSITE" id="PS50112"/>
    </source>
</evidence>
<comment type="caution">
    <text evidence="19">The sequence shown here is derived from an EMBL/GenBank/DDBJ whole genome shotgun (WGS) entry which is preliminary data.</text>
</comment>
<dbReference type="InterPro" id="IPR003594">
    <property type="entry name" value="HATPase_dom"/>
</dbReference>
<gene>
    <name evidence="19" type="ORF">I6U48_16665</name>
</gene>
<evidence type="ECO:0000256" key="8">
    <source>
        <dbReference type="ARBA" id="ARBA00022840"/>
    </source>
</evidence>
<evidence type="ECO:0000256" key="10">
    <source>
        <dbReference type="ARBA" id="ARBA00064003"/>
    </source>
</evidence>
<dbReference type="AlphaFoldDB" id="A0A949TSF7"/>
<dbReference type="SMART" id="SM00387">
    <property type="entry name" value="HATPase_c"/>
    <property type="match status" value="1"/>
</dbReference>
<dbReference type="Pfam" id="PF02518">
    <property type="entry name" value="HATPase_c"/>
    <property type="match status" value="1"/>
</dbReference>
<keyword evidence="9" id="KW-0902">Two-component regulatory system</keyword>
<evidence type="ECO:0000256" key="9">
    <source>
        <dbReference type="ARBA" id="ARBA00023012"/>
    </source>
</evidence>
<dbReference type="PROSITE" id="PS50113">
    <property type="entry name" value="PAC"/>
    <property type="match status" value="1"/>
</dbReference>
<evidence type="ECO:0000256" key="13">
    <source>
        <dbReference type="PROSITE-ProRule" id="PRU00169"/>
    </source>
</evidence>
<dbReference type="Proteomes" id="UP000694308">
    <property type="component" value="Unassembled WGS sequence"/>
</dbReference>
<evidence type="ECO:0000256" key="4">
    <source>
        <dbReference type="ARBA" id="ARBA00022553"/>
    </source>
</evidence>
<dbReference type="PANTHER" id="PTHR45339">
    <property type="entry name" value="HYBRID SIGNAL TRANSDUCTION HISTIDINE KINASE J"/>
    <property type="match status" value="1"/>
</dbReference>
<comment type="similarity">
    <text evidence="2">In the N-terminal section; belongs to the phytochrome family.</text>
</comment>
<keyword evidence="20" id="KW-1185">Reference proteome</keyword>
<dbReference type="PANTHER" id="PTHR45339:SF1">
    <property type="entry name" value="HYBRID SIGNAL TRANSDUCTION HISTIDINE KINASE J"/>
    <property type="match status" value="1"/>
</dbReference>
<feature type="domain" description="PAS" evidence="17">
    <location>
        <begin position="177"/>
        <end position="246"/>
    </location>
</feature>
<dbReference type="Pfam" id="PF13188">
    <property type="entry name" value="PAS_8"/>
    <property type="match status" value="1"/>
</dbReference>
<evidence type="ECO:0000256" key="5">
    <source>
        <dbReference type="ARBA" id="ARBA00022679"/>
    </source>
</evidence>
<evidence type="ECO:0000259" key="18">
    <source>
        <dbReference type="PROSITE" id="PS50113"/>
    </source>
</evidence>
<dbReference type="CDD" id="cd00082">
    <property type="entry name" value="HisKA"/>
    <property type="match status" value="1"/>
</dbReference>
<organism evidence="19 20">
    <name type="scientific">Clostridium thailandense</name>
    <dbReference type="NCBI Taxonomy" id="2794346"/>
    <lineage>
        <taxon>Bacteria</taxon>
        <taxon>Bacillati</taxon>
        <taxon>Bacillota</taxon>
        <taxon>Clostridia</taxon>
        <taxon>Eubacteriales</taxon>
        <taxon>Clostridiaceae</taxon>
        <taxon>Clostridium</taxon>
    </lineage>
</organism>
<dbReference type="GO" id="GO:0000155">
    <property type="term" value="F:phosphorelay sensor kinase activity"/>
    <property type="evidence" value="ECO:0007669"/>
    <property type="project" value="InterPro"/>
</dbReference>
<feature type="domain" description="PAS" evidence="17">
    <location>
        <begin position="323"/>
        <end position="363"/>
    </location>
</feature>
<evidence type="ECO:0000313" key="19">
    <source>
        <dbReference type="EMBL" id="MBV7274527.1"/>
    </source>
</evidence>
<dbReference type="FunFam" id="3.30.565.10:FF:000010">
    <property type="entry name" value="Sensor histidine kinase RcsC"/>
    <property type="match status" value="1"/>
</dbReference>
<keyword evidence="14" id="KW-0175">Coiled coil</keyword>
<feature type="domain" description="Histidine kinase" evidence="15">
    <location>
        <begin position="474"/>
        <end position="695"/>
    </location>
</feature>
<dbReference type="Pfam" id="PF00072">
    <property type="entry name" value="Response_reg"/>
    <property type="match status" value="1"/>
</dbReference>
<keyword evidence="5" id="KW-0808">Transferase</keyword>
<evidence type="ECO:0000256" key="2">
    <source>
        <dbReference type="ARBA" id="ARBA00006402"/>
    </source>
</evidence>
<evidence type="ECO:0000256" key="6">
    <source>
        <dbReference type="ARBA" id="ARBA00022741"/>
    </source>
</evidence>
<feature type="domain" description="PAC" evidence="18">
    <location>
        <begin position="250"/>
        <end position="302"/>
    </location>
</feature>
<keyword evidence="7" id="KW-0418">Kinase</keyword>
<evidence type="ECO:0000313" key="20">
    <source>
        <dbReference type="Proteomes" id="UP000694308"/>
    </source>
</evidence>
<keyword evidence="4 13" id="KW-0597">Phosphoprotein</keyword>
<accession>A0A949TSF7</accession>
<evidence type="ECO:0000256" key="3">
    <source>
        <dbReference type="ARBA" id="ARBA00012438"/>
    </source>
</evidence>
<comment type="subunit">
    <text evidence="10">At low DSF concentrations, interacts with RpfF.</text>
</comment>
<evidence type="ECO:0000259" key="15">
    <source>
        <dbReference type="PROSITE" id="PS50109"/>
    </source>
</evidence>
<dbReference type="SMART" id="SM00388">
    <property type="entry name" value="HisKA"/>
    <property type="match status" value="1"/>
</dbReference>
<evidence type="ECO:0000256" key="14">
    <source>
        <dbReference type="SAM" id="Coils"/>
    </source>
</evidence>
<proteinExistence type="inferred from homology"/>
<evidence type="ECO:0000256" key="11">
    <source>
        <dbReference type="ARBA" id="ARBA00068150"/>
    </source>
</evidence>